<comment type="caution">
    <text evidence="1">The sequence shown here is derived from an EMBL/GenBank/DDBJ whole genome shotgun (WGS) entry which is preliminary data.</text>
</comment>
<gene>
    <name evidence="1" type="ORF">DEA61_05125</name>
</gene>
<dbReference type="EMBL" id="DOLB01000087">
    <property type="protein sequence ID" value="HBT49199.1"/>
    <property type="molecule type" value="Genomic_DNA"/>
</dbReference>
<accession>A0A357VLW9</accession>
<reference evidence="1 2" key="1">
    <citation type="journal article" date="2018" name="Nat. Biotechnol.">
        <title>A standardized bacterial taxonomy based on genome phylogeny substantially revises the tree of life.</title>
        <authorList>
            <person name="Parks D.H."/>
            <person name="Chuvochina M."/>
            <person name="Waite D.W."/>
            <person name="Rinke C."/>
            <person name="Skarshewski A."/>
            <person name="Chaumeil P.A."/>
            <person name="Hugenholtz P."/>
        </authorList>
    </citation>
    <scope>NUCLEOTIDE SEQUENCE [LARGE SCALE GENOMIC DNA]</scope>
    <source>
        <strain evidence="1">UBA12544</strain>
    </source>
</reference>
<dbReference type="Proteomes" id="UP000264445">
    <property type="component" value="Unassembled WGS sequence"/>
</dbReference>
<dbReference type="AlphaFoldDB" id="A0A357VLW9"/>
<name>A0A357VLW9_9THEO</name>
<protein>
    <submittedName>
        <fullName evidence="1">Uncharacterized protein</fullName>
    </submittedName>
</protein>
<proteinExistence type="predicted"/>
<evidence type="ECO:0000313" key="1">
    <source>
        <dbReference type="EMBL" id="HBT49199.1"/>
    </source>
</evidence>
<evidence type="ECO:0000313" key="2">
    <source>
        <dbReference type="Proteomes" id="UP000264445"/>
    </source>
</evidence>
<organism evidence="1 2">
    <name type="scientific">Caldanaerobacter subterraneus</name>
    <dbReference type="NCBI Taxonomy" id="911092"/>
    <lineage>
        <taxon>Bacteria</taxon>
        <taxon>Bacillati</taxon>
        <taxon>Bacillota</taxon>
        <taxon>Clostridia</taxon>
        <taxon>Thermoanaerobacterales</taxon>
        <taxon>Thermoanaerobacteraceae</taxon>
        <taxon>Caldanaerobacter</taxon>
    </lineage>
</organism>
<sequence>MSFIKFVAIKASLIQKLENTISTVDKVISQTNEVLKGAISIFNRVVSIFNQGARPIKRGKAKADIEFGRKVSLAESDNLQHCGRR</sequence>